<feature type="compositionally biased region" description="Pro residues" evidence="5">
    <location>
        <begin position="299"/>
        <end position="309"/>
    </location>
</feature>
<feature type="domain" description="Calponin-homology (CH)" evidence="6">
    <location>
        <begin position="1197"/>
        <end position="1302"/>
    </location>
</feature>
<evidence type="ECO:0000313" key="8">
    <source>
        <dbReference type="Ensembl" id="ENSTNIP00000006297.1"/>
    </source>
</evidence>
<feature type="domain" description="C2 NT-type" evidence="7">
    <location>
        <begin position="8"/>
        <end position="157"/>
    </location>
</feature>
<evidence type="ECO:0000256" key="3">
    <source>
        <dbReference type="ARBA" id="ARBA00022753"/>
    </source>
</evidence>
<dbReference type="SMART" id="SM00033">
    <property type="entry name" value="CH"/>
    <property type="match status" value="1"/>
</dbReference>
<dbReference type="InterPro" id="IPR050540">
    <property type="entry name" value="F-actin_Monoox_Mical"/>
</dbReference>
<name>H3CDH4_TETNG</name>
<keyword evidence="2" id="KW-0597">Phosphoprotein</keyword>
<feature type="compositionally biased region" description="Polar residues" evidence="5">
    <location>
        <begin position="929"/>
        <end position="940"/>
    </location>
</feature>
<dbReference type="PROSITE" id="PS50021">
    <property type="entry name" value="CH"/>
    <property type="match status" value="1"/>
</dbReference>
<feature type="region of interest" description="Disordered" evidence="5">
    <location>
        <begin position="299"/>
        <end position="416"/>
    </location>
</feature>
<dbReference type="GO" id="GO:0005768">
    <property type="term" value="C:endosome"/>
    <property type="evidence" value="ECO:0007669"/>
    <property type="project" value="UniProtKB-SubCell"/>
</dbReference>
<dbReference type="Pfam" id="PF10358">
    <property type="entry name" value="NT-C2"/>
    <property type="match status" value="1"/>
</dbReference>
<keyword evidence="3" id="KW-0967">Endosome</keyword>
<dbReference type="InParanoid" id="H3CDH4"/>
<evidence type="ECO:0008006" key="10">
    <source>
        <dbReference type="Google" id="ProtNLM"/>
    </source>
</evidence>
<dbReference type="Gene3D" id="1.10.418.10">
    <property type="entry name" value="Calponin-like domain"/>
    <property type="match status" value="1"/>
</dbReference>
<dbReference type="CDD" id="cd21255">
    <property type="entry name" value="CH_EHBP1L1"/>
    <property type="match status" value="1"/>
</dbReference>
<feature type="region of interest" description="Disordered" evidence="5">
    <location>
        <begin position="687"/>
        <end position="728"/>
    </location>
</feature>
<feature type="region of interest" description="Disordered" evidence="5">
    <location>
        <begin position="186"/>
        <end position="265"/>
    </location>
</feature>
<dbReference type="GeneTree" id="ENSGT00940000161027"/>
<evidence type="ECO:0000256" key="1">
    <source>
        <dbReference type="ARBA" id="ARBA00004177"/>
    </source>
</evidence>
<dbReference type="InterPro" id="IPR019448">
    <property type="entry name" value="NT-C2"/>
</dbReference>
<evidence type="ECO:0000256" key="2">
    <source>
        <dbReference type="ARBA" id="ARBA00022553"/>
    </source>
</evidence>
<evidence type="ECO:0000256" key="4">
    <source>
        <dbReference type="ARBA" id="ARBA00023054"/>
    </source>
</evidence>
<feature type="compositionally biased region" description="Basic and acidic residues" evidence="5">
    <location>
        <begin position="1126"/>
        <end position="1137"/>
    </location>
</feature>
<feature type="compositionally biased region" description="Low complexity" evidence="5">
    <location>
        <begin position="377"/>
        <end position="387"/>
    </location>
</feature>
<accession>H3CDH4</accession>
<sequence>MASVWKPLQRAGKRASKFQLVCCFRELTIECTQAWQPDKVRVVWTRRNRRHSTKLHSWHPGIQNPYRGLVMWPLPETLDVTITLFKEPTAEEFEDKDWTFVIEEESRGRTKVLATANVNIKQFASASPAQYDLTLQLKPASAKVLEASLKLRLSCVFLKEGKATTEDMQSLASLMSFKQSVGNLEDFQDSDEEPGQHPHPGCWPPPSIRAHPPVLPKVFQPGAAAGTEHRGPSRPELAAVAPPAGLSRAPQPPPAPRQPAEARLLSGPNPAACLWTQVRGAPTPLPPCFPAPPALCGPPPPPLSQPPSVSPGESSASRVAPLPTTPQKGHACFSSTFSAGPQEGHQRGRAQTRAPGISRVGAAARSPSPQPRRRSSGRSGSAHAVAGCWDQPDRWGTAGTWDAKDVQGSPEGRTTENTAVCGRVMEELLNSAVSPEDSSVYVSKMDLGPLAPTGSCLPPTLQKQVAAAAEEGGPQVVTSPPSCPRMPSWDSRRGRCPRVSARSLAPSLGEHGGSGSPSPSEPALLVSTCPQVSRIPGLPSVDCASSSQETGGDPAALDPERLGDPETRWTSGQVFKLSRHSRRFRLSLCSTAGSLHRLQEVARLHESIAGESLHPEGGTAPQHRLVLRFTGESRVPGMSLGPRSNQTEWTTQRKTCVLPEEKSRFYLLEVLHHHGDVDQDCPGLTSAEVSPKEEDLVGKKTPSPAETWKTESELNSPGSGVPSWPSEPVWDKDLTAKQILQLPAAREDERTGKDMVGLVQACPRQATCPGLPSVFEDRQNRWIFGEELLLPGSSSNNLEGKLNVELEVDEGDVDTTKPEKVQGWEVWEVDLEEADKQMGSSPEADESSGLVKALVGVFHKGYETVASILGPSGSTSAGLELQDGKDQTAVVSSEEEEAVPEEGLGRGSLHQGGGVHRAHVEEPPEDTPSESNQGGSQKETLPSKGEDGDDRVPTGGHPSVPIIKRIGGPRDPRRSPTRSSTDDGNSEVAKSECSHRVPAGCRTFRGPEQTPPVIFRRRVCEAEIREDTSEKIPGGFSPPVPKPRVKKGLSASSPDAFLAPEPGSDGSEQDRPLGPPVPLPRTKKRLSGAFSDSWPPQDSSGAPPQGEFSSPSELEKQVSAAMAEDFPEKRSTVREDRRDPAFLGSVCGAEEAGEPMGPAADGASSAEVCPAQAPGEDLHAGASSECLPVSQSPPSLVQSSQSLLEWCQEVTQGHKGVKITNFSTSWRNGLAFCAIFHRFHPDKIDFQRLDPYNIEHNNKKAFDGFAALGISRLMEPSDMVLPPVPDRLIVMTYLNQIRTHFTGQQLSVLHLEKDSRESSYAV</sequence>
<dbReference type="InterPro" id="IPR001715">
    <property type="entry name" value="CH_dom"/>
</dbReference>
<feature type="compositionally biased region" description="Polar residues" evidence="5">
    <location>
        <begin position="1094"/>
        <end position="1112"/>
    </location>
</feature>
<evidence type="ECO:0000259" key="6">
    <source>
        <dbReference type="PROSITE" id="PS50021"/>
    </source>
</evidence>
<keyword evidence="9" id="KW-1185">Reference proteome</keyword>
<reference evidence="8" key="2">
    <citation type="submission" date="2025-08" db="UniProtKB">
        <authorList>
            <consortium name="Ensembl"/>
        </authorList>
    </citation>
    <scope>IDENTIFICATION</scope>
</reference>
<evidence type="ECO:0000256" key="5">
    <source>
        <dbReference type="SAM" id="MobiDB-lite"/>
    </source>
</evidence>
<reference evidence="9" key="1">
    <citation type="journal article" date="2004" name="Nature">
        <title>Genome duplication in the teleost fish Tetraodon nigroviridis reveals the early vertebrate proto-karyotype.</title>
        <authorList>
            <person name="Jaillon O."/>
            <person name="Aury J.-M."/>
            <person name="Brunet F."/>
            <person name="Petit J.-L."/>
            <person name="Stange-Thomann N."/>
            <person name="Mauceli E."/>
            <person name="Bouneau L."/>
            <person name="Fischer C."/>
            <person name="Ozouf-Costaz C."/>
            <person name="Bernot A."/>
            <person name="Nicaud S."/>
            <person name="Jaffe D."/>
            <person name="Fisher S."/>
            <person name="Lutfalla G."/>
            <person name="Dossat C."/>
            <person name="Segurens B."/>
            <person name="Dasilva C."/>
            <person name="Salanoubat M."/>
            <person name="Levy M."/>
            <person name="Boudet N."/>
            <person name="Castellano S."/>
            <person name="Anthouard V."/>
            <person name="Jubin C."/>
            <person name="Castelli V."/>
            <person name="Katinka M."/>
            <person name="Vacherie B."/>
            <person name="Biemont C."/>
            <person name="Skalli Z."/>
            <person name="Cattolico L."/>
            <person name="Poulain J."/>
            <person name="De Berardinis V."/>
            <person name="Cruaud C."/>
            <person name="Duprat S."/>
            <person name="Brottier P."/>
            <person name="Coutanceau J.-P."/>
            <person name="Gouzy J."/>
            <person name="Parra G."/>
            <person name="Lardier G."/>
            <person name="Chapple C."/>
            <person name="McKernan K.J."/>
            <person name="McEwan P."/>
            <person name="Bosak S."/>
            <person name="Kellis M."/>
            <person name="Volff J.-N."/>
            <person name="Guigo R."/>
            <person name="Zody M.C."/>
            <person name="Mesirov J."/>
            <person name="Lindblad-Toh K."/>
            <person name="Birren B."/>
            <person name="Nusbaum C."/>
            <person name="Kahn D."/>
            <person name="Robinson-Rechavi M."/>
            <person name="Laudet V."/>
            <person name="Schachter V."/>
            <person name="Quetier F."/>
            <person name="Saurin W."/>
            <person name="Scarpelli C."/>
            <person name="Wincker P."/>
            <person name="Lander E.S."/>
            <person name="Weissenbach J."/>
            <person name="Roest Crollius H."/>
        </authorList>
    </citation>
    <scope>NUCLEOTIDE SEQUENCE [LARGE SCALE GENOMIC DNA]</scope>
</reference>
<protein>
    <recommendedName>
        <fullName evidence="10">EH domain-binding protein 1-like protein 1</fullName>
    </recommendedName>
</protein>
<organism evidence="8 9">
    <name type="scientific">Tetraodon nigroviridis</name>
    <name type="common">Spotted green pufferfish</name>
    <name type="synonym">Chelonodon nigroviridis</name>
    <dbReference type="NCBI Taxonomy" id="99883"/>
    <lineage>
        <taxon>Eukaryota</taxon>
        <taxon>Metazoa</taxon>
        <taxon>Chordata</taxon>
        <taxon>Craniata</taxon>
        <taxon>Vertebrata</taxon>
        <taxon>Euteleostomi</taxon>
        <taxon>Actinopterygii</taxon>
        <taxon>Neopterygii</taxon>
        <taxon>Teleostei</taxon>
        <taxon>Neoteleostei</taxon>
        <taxon>Acanthomorphata</taxon>
        <taxon>Eupercaria</taxon>
        <taxon>Tetraodontiformes</taxon>
        <taxon>Tetradontoidea</taxon>
        <taxon>Tetraodontidae</taxon>
        <taxon>Tetraodon</taxon>
    </lineage>
</organism>
<dbReference type="SUPFAM" id="SSF47576">
    <property type="entry name" value="Calponin-homology domain, CH-domain"/>
    <property type="match status" value="1"/>
</dbReference>
<feature type="compositionally biased region" description="Basic and acidic residues" evidence="5">
    <location>
        <begin position="558"/>
        <end position="567"/>
    </location>
</feature>
<keyword evidence="4" id="KW-0175">Coiled coil</keyword>
<dbReference type="Proteomes" id="UP000007303">
    <property type="component" value="Unassembled WGS sequence"/>
</dbReference>
<evidence type="ECO:0000313" key="9">
    <source>
        <dbReference type="Proteomes" id="UP000007303"/>
    </source>
</evidence>
<reference evidence="8" key="3">
    <citation type="submission" date="2025-09" db="UniProtKB">
        <authorList>
            <consortium name="Ensembl"/>
        </authorList>
    </citation>
    <scope>IDENTIFICATION</scope>
</reference>
<dbReference type="InterPro" id="IPR036872">
    <property type="entry name" value="CH_dom_sf"/>
</dbReference>
<dbReference type="Ensembl" id="ENSTNIT00000006446.1">
    <property type="protein sequence ID" value="ENSTNIP00000006297.1"/>
    <property type="gene ID" value="ENSTNIG00000003698.1"/>
</dbReference>
<dbReference type="STRING" id="99883.ENSTNIP00000006297"/>
<dbReference type="FunFam" id="1.10.418.10:FF:000023">
    <property type="entry name" value="EH domain-binding protein 1 isoform X1"/>
    <property type="match status" value="1"/>
</dbReference>
<feature type="region of interest" description="Disordered" evidence="5">
    <location>
        <begin position="1025"/>
        <end position="1137"/>
    </location>
</feature>
<comment type="subcellular location">
    <subcellularLocation>
        <location evidence="1">Endosome</location>
    </subcellularLocation>
</comment>
<dbReference type="PANTHER" id="PTHR23167">
    <property type="entry name" value="CALPONIN HOMOLOGY DOMAIN-CONTAINING PROTEIN DDB_G0272472-RELATED"/>
    <property type="match status" value="1"/>
</dbReference>
<dbReference type="PROSITE" id="PS51840">
    <property type="entry name" value="C2_NT"/>
    <property type="match status" value="1"/>
</dbReference>
<proteinExistence type="predicted"/>
<evidence type="ECO:0000259" key="7">
    <source>
        <dbReference type="PROSITE" id="PS51840"/>
    </source>
</evidence>
<feature type="region of interest" description="Disordered" evidence="5">
    <location>
        <begin position="537"/>
        <end position="569"/>
    </location>
</feature>
<dbReference type="PANTHER" id="PTHR23167:SF91">
    <property type="entry name" value="EH DOMAIN-BINDING PROTEIN 1-LIKE PROTEIN 1"/>
    <property type="match status" value="1"/>
</dbReference>
<dbReference type="HOGENOM" id="CLU_259817_0_0_1"/>
<feature type="region of interest" description="Disordered" evidence="5">
    <location>
        <begin position="877"/>
        <end position="1009"/>
    </location>
</feature>
<feature type="region of interest" description="Disordered" evidence="5">
    <location>
        <begin position="466"/>
        <end position="524"/>
    </location>
</feature>
<dbReference type="Pfam" id="PF00307">
    <property type="entry name" value="CH"/>
    <property type="match status" value="1"/>
</dbReference>